<dbReference type="AlphaFoldDB" id="A0A382FKQ2"/>
<name>A0A382FKQ2_9ZZZZ</name>
<proteinExistence type="predicted"/>
<organism evidence="1">
    <name type="scientific">marine metagenome</name>
    <dbReference type="NCBI Taxonomy" id="408172"/>
    <lineage>
        <taxon>unclassified sequences</taxon>
        <taxon>metagenomes</taxon>
        <taxon>ecological metagenomes</taxon>
    </lineage>
</organism>
<dbReference type="EMBL" id="UINC01050115">
    <property type="protein sequence ID" value="SVB62697.1"/>
    <property type="molecule type" value="Genomic_DNA"/>
</dbReference>
<gene>
    <name evidence="1" type="ORF">METZ01_LOCUS215551</name>
</gene>
<reference evidence="1" key="1">
    <citation type="submission" date="2018-05" db="EMBL/GenBank/DDBJ databases">
        <authorList>
            <person name="Lanie J.A."/>
            <person name="Ng W.-L."/>
            <person name="Kazmierczak K.M."/>
            <person name="Andrzejewski T.M."/>
            <person name="Davidsen T.M."/>
            <person name="Wayne K.J."/>
            <person name="Tettelin H."/>
            <person name="Glass J.I."/>
            <person name="Rusch D."/>
            <person name="Podicherti R."/>
            <person name="Tsui H.-C.T."/>
            <person name="Winkler M.E."/>
        </authorList>
    </citation>
    <scope>NUCLEOTIDE SEQUENCE</scope>
</reference>
<sequence length="215" mass="24527">MQTPFNPSNFLSVAENKGGIAKNSRFSVSIVPPTTMSSSVPAESISFLCRAAEIPSITYDTTEDRVYGIEVLKPYGVTFEPITLSFYNVNNFSPRIFWEEWIDHIQPQKTRNMSYYDNMIGDIKIYHYSEDALEPNPGFENYYCQLNEAWPSKIAESELSWSEDEPDAAAFDVQIQYKYWTSSKRVVGSFNQSAGEYTDSRLAEFKNSNNASRGF</sequence>
<evidence type="ECO:0000313" key="1">
    <source>
        <dbReference type="EMBL" id="SVB62697.1"/>
    </source>
</evidence>
<protein>
    <submittedName>
        <fullName evidence="1">Uncharacterized protein</fullName>
    </submittedName>
</protein>
<accession>A0A382FKQ2</accession>